<protein>
    <submittedName>
        <fullName evidence="2">Uncharacterized protein</fullName>
    </submittedName>
</protein>
<dbReference type="InterPro" id="IPR021916">
    <property type="entry name" value="DUF3527"/>
</dbReference>
<dbReference type="Proteomes" id="UP000467841">
    <property type="component" value="Unassembled WGS sequence"/>
</dbReference>
<evidence type="ECO:0000256" key="1">
    <source>
        <dbReference type="SAM" id="MobiDB-lite"/>
    </source>
</evidence>
<dbReference type="Pfam" id="PF12043">
    <property type="entry name" value="DUF3527"/>
    <property type="match status" value="1"/>
</dbReference>
<accession>A0A6D2IBK2</accession>
<dbReference type="PANTHER" id="PTHR31390:SF2">
    <property type="entry name" value="EXPRESSED PROTEIN"/>
    <property type="match status" value="1"/>
</dbReference>
<gene>
    <name evidence="2" type="ORF">MERR_LOCUS12358</name>
</gene>
<comment type="caution">
    <text evidence="2">The sequence shown here is derived from an EMBL/GenBank/DDBJ whole genome shotgun (WGS) entry which is preliminary data.</text>
</comment>
<evidence type="ECO:0000313" key="2">
    <source>
        <dbReference type="EMBL" id="CAA7025123.1"/>
    </source>
</evidence>
<organism evidence="2 3">
    <name type="scientific">Microthlaspi erraticum</name>
    <dbReference type="NCBI Taxonomy" id="1685480"/>
    <lineage>
        <taxon>Eukaryota</taxon>
        <taxon>Viridiplantae</taxon>
        <taxon>Streptophyta</taxon>
        <taxon>Embryophyta</taxon>
        <taxon>Tracheophyta</taxon>
        <taxon>Spermatophyta</taxon>
        <taxon>Magnoliopsida</taxon>
        <taxon>eudicotyledons</taxon>
        <taxon>Gunneridae</taxon>
        <taxon>Pentapetalae</taxon>
        <taxon>rosids</taxon>
        <taxon>malvids</taxon>
        <taxon>Brassicales</taxon>
        <taxon>Brassicaceae</taxon>
        <taxon>Coluteocarpeae</taxon>
        <taxon>Microthlaspi</taxon>
    </lineage>
</organism>
<dbReference type="PANTHER" id="PTHR31390">
    <property type="entry name" value="EXPRESSED PROTEIN"/>
    <property type="match status" value="1"/>
</dbReference>
<dbReference type="AlphaFoldDB" id="A0A6D2IBK2"/>
<name>A0A6D2IBK2_9BRAS</name>
<reference evidence="2" key="1">
    <citation type="submission" date="2020-01" db="EMBL/GenBank/DDBJ databases">
        <authorList>
            <person name="Mishra B."/>
        </authorList>
    </citation>
    <scope>NUCLEOTIDE SEQUENCE [LARGE SCALE GENOMIC DNA]</scope>
</reference>
<feature type="region of interest" description="Disordered" evidence="1">
    <location>
        <begin position="196"/>
        <end position="216"/>
    </location>
</feature>
<keyword evidence="3" id="KW-1185">Reference proteome</keyword>
<proteinExistence type="predicted"/>
<dbReference type="OrthoDB" id="767438at2759"/>
<evidence type="ECO:0000313" key="3">
    <source>
        <dbReference type="Proteomes" id="UP000467841"/>
    </source>
</evidence>
<sequence>MGSDAQKDDHELGDSFNIDENLPVENGLLKSMNLLSQKRQQQQCTLVSNSGKWLQIVKNGPSRATSFFDNKIPRHLVSLDEKYLRRCLDLINISAFKSASCSLSMNLVGSKMSFSSYHFDSPLMMIPKENVARLVFDLPLVDESGSPVISPVITGCKRVTYMLDKPLLHNLDGDGVKGLASCDEAGKIPKKAVSLSSTNSMSSSSEQSSSSWSPSSSVSQGTLQFTMKDNKTPHFVFSLDDQKETYVASLSTSSVGSGFDRSSLEYSYLIHLKKGRGFEPQHLVGKVKVSTSFSVSSADGKTVERQFVLFSGGGNPQLQGQNEVKKSRGLPKKVVDALKSTARTSRQRSISRFSRTSSVADFCSWEPFQEPDHDLEPVSLLDNELPPNLESSAVVVREEFPEEEEEEEEKVGGWGMKFLKKVPLARPKDALKKSMHLTSVDVVIPSGIHGGPRKRNGGPSSLVQRWKSGGSCDCSGWDLGCPLTVFKGQARKDQNEGQCNLFELFTEGSKQGIPELRIMSVRDGLYFVQFQEKISVLQSFSIALAYIHSQSQRLRPWSSSGKCIEKLK</sequence>
<dbReference type="EMBL" id="CACVBM020000987">
    <property type="protein sequence ID" value="CAA7025123.1"/>
    <property type="molecule type" value="Genomic_DNA"/>
</dbReference>